<name>A0AAW4G771_GORRU</name>
<evidence type="ECO:0000313" key="2">
    <source>
        <dbReference type="EMBL" id="MBM7279079.1"/>
    </source>
</evidence>
<sequence length="142" mass="15664">MGTPESTITALLTTYVQRLDDGDLTGVAELFDRAEVFVSGSRIGAGSAFVERLLHDTVIIYEDGTPHTRHVLGKPSIEIEDQGRATVSCEYTVTQDGPDGEYVVMVGRHHDTFIVDDGEWHFASRDYGDITHVGDTSRHLRS</sequence>
<dbReference type="Pfam" id="PF13577">
    <property type="entry name" value="SnoaL_4"/>
    <property type="match status" value="1"/>
</dbReference>
<dbReference type="InterPro" id="IPR032710">
    <property type="entry name" value="NTF2-like_dom_sf"/>
</dbReference>
<dbReference type="SUPFAM" id="SSF54427">
    <property type="entry name" value="NTF2-like"/>
    <property type="match status" value="1"/>
</dbReference>
<dbReference type="Proteomes" id="UP001195196">
    <property type="component" value="Unassembled WGS sequence"/>
</dbReference>
<dbReference type="Gene3D" id="3.10.450.50">
    <property type="match status" value="1"/>
</dbReference>
<dbReference type="InterPro" id="IPR037401">
    <property type="entry name" value="SnoaL-like"/>
</dbReference>
<dbReference type="EMBL" id="JAFFGU010000006">
    <property type="protein sequence ID" value="MBM7279079.1"/>
    <property type="molecule type" value="Genomic_DNA"/>
</dbReference>
<feature type="domain" description="SnoaL-like" evidence="1">
    <location>
        <begin position="7"/>
        <end position="126"/>
    </location>
</feature>
<dbReference type="CDD" id="cd00531">
    <property type="entry name" value="NTF2_like"/>
    <property type="match status" value="1"/>
</dbReference>
<comment type="caution">
    <text evidence="2">The sequence shown here is derived from an EMBL/GenBank/DDBJ whole genome shotgun (WGS) entry which is preliminary data.</text>
</comment>
<dbReference type="AlphaFoldDB" id="A0AAW4G771"/>
<accession>A0AAW4G771</accession>
<evidence type="ECO:0000313" key="3">
    <source>
        <dbReference type="Proteomes" id="UP001195196"/>
    </source>
</evidence>
<protein>
    <submittedName>
        <fullName evidence="2">Nuclear transport factor 2 family protein</fullName>
    </submittedName>
</protein>
<gene>
    <name evidence="2" type="ORF">JTZ10_15085</name>
</gene>
<proteinExistence type="predicted"/>
<evidence type="ECO:0000259" key="1">
    <source>
        <dbReference type="Pfam" id="PF13577"/>
    </source>
</evidence>
<organism evidence="2 3">
    <name type="scientific">Gordonia rubripertincta</name>
    <name type="common">Rhodococcus corallinus</name>
    <dbReference type="NCBI Taxonomy" id="36822"/>
    <lineage>
        <taxon>Bacteria</taxon>
        <taxon>Bacillati</taxon>
        <taxon>Actinomycetota</taxon>
        <taxon>Actinomycetes</taxon>
        <taxon>Mycobacteriales</taxon>
        <taxon>Gordoniaceae</taxon>
        <taxon>Gordonia</taxon>
    </lineage>
</organism>
<reference evidence="2" key="1">
    <citation type="submission" date="2021-02" db="EMBL/GenBank/DDBJ databases">
        <title>Taxonomy, biology and ecology of Rhodococcus bacteria occurring in California pistachio and other woody hosts as revealed by genome sequence analyses.</title>
        <authorList>
            <person name="Riely B."/>
            <person name="Gai Y."/>
        </authorList>
    </citation>
    <scope>NUCLEOTIDE SEQUENCE</scope>
    <source>
        <strain evidence="2">BP-295</strain>
    </source>
</reference>